<dbReference type="Gene3D" id="2.60.120.650">
    <property type="entry name" value="Cupin"/>
    <property type="match status" value="1"/>
</dbReference>
<dbReference type="SUPFAM" id="SSF51197">
    <property type="entry name" value="Clavaminate synthase-like"/>
    <property type="match status" value="1"/>
</dbReference>
<dbReference type="SUPFAM" id="SSF55718">
    <property type="entry name" value="SCP-like"/>
    <property type="match status" value="1"/>
</dbReference>
<dbReference type="Pfam" id="PF02036">
    <property type="entry name" value="SCP2"/>
    <property type="match status" value="1"/>
</dbReference>
<protein>
    <submittedName>
        <fullName evidence="2">Cupin-like domain-containing protein</fullName>
    </submittedName>
</protein>
<dbReference type="Proteomes" id="UP001370348">
    <property type="component" value="Chromosome"/>
</dbReference>
<proteinExistence type="predicted"/>
<dbReference type="InterPro" id="IPR003033">
    <property type="entry name" value="SCP2_sterol-bd_dom"/>
</dbReference>
<keyword evidence="3" id="KW-1185">Reference proteome</keyword>
<dbReference type="InterPro" id="IPR003347">
    <property type="entry name" value="JmjC_dom"/>
</dbReference>
<dbReference type="PANTHER" id="PTHR12461">
    <property type="entry name" value="HYPOXIA-INDUCIBLE FACTOR 1 ALPHA INHIBITOR-RELATED"/>
    <property type="match status" value="1"/>
</dbReference>
<evidence type="ECO:0000313" key="3">
    <source>
        <dbReference type="Proteomes" id="UP001370348"/>
    </source>
</evidence>
<dbReference type="InterPro" id="IPR041667">
    <property type="entry name" value="Cupin_8"/>
</dbReference>
<organism evidence="2 3">
    <name type="scientific">Pendulispora albinea</name>
    <dbReference type="NCBI Taxonomy" id="2741071"/>
    <lineage>
        <taxon>Bacteria</taxon>
        <taxon>Pseudomonadati</taxon>
        <taxon>Myxococcota</taxon>
        <taxon>Myxococcia</taxon>
        <taxon>Myxococcales</taxon>
        <taxon>Sorangiineae</taxon>
        <taxon>Pendulisporaceae</taxon>
        <taxon>Pendulispora</taxon>
    </lineage>
</organism>
<dbReference type="EMBL" id="CP089984">
    <property type="protein sequence ID" value="WXB13940.1"/>
    <property type="molecule type" value="Genomic_DNA"/>
</dbReference>
<reference evidence="2 3" key="1">
    <citation type="submission" date="2021-12" db="EMBL/GenBank/DDBJ databases">
        <title>Discovery of the Pendulisporaceae a myxobacterial family with distinct sporulation behavior and unique specialized metabolism.</title>
        <authorList>
            <person name="Garcia R."/>
            <person name="Popoff A."/>
            <person name="Bader C.D."/>
            <person name="Loehr J."/>
            <person name="Walesch S."/>
            <person name="Walt C."/>
            <person name="Boldt J."/>
            <person name="Bunk B."/>
            <person name="Haeckl F.J.F.P.J."/>
            <person name="Gunesch A.P."/>
            <person name="Birkelbach J."/>
            <person name="Nuebel U."/>
            <person name="Pietschmann T."/>
            <person name="Bach T."/>
            <person name="Mueller R."/>
        </authorList>
    </citation>
    <scope>NUCLEOTIDE SEQUENCE [LARGE SCALE GENOMIC DNA]</scope>
    <source>
        <strain evidence="2 3">MSr11954</strain>
    </source>
</reference>
<accession>A0ABZ2LT88</accession>
<name>A0ABZ2LT88_9BACT</name>
<sequence length="360" mass="40464">MYASRNPSNKLYTNIDDVLARFPQSAREGMTDGALHLRFDGREPCQILVQRGIARVVLGGEGSARATVNCSSDAFLELVSDRVEFRTLIQSGKLAIEGDLLFAYGIYSLLLKSNEEAAEQFRAVDTMARGAPLQEVPRVQRPTREQILDTLARNTPLIATGMMRDWRALAWTPERIADEYGDTSVVVEQQVTIPMREFIARMNETPSGGEKPAYVNGCPLPESMYPDVQPPPWFPHHEIRPPQLWMGAPAGDRPSTYLHRDGAPVFLGQVYGRKRVVLFCPDQTPYMYSAAIVRNSELIDPDHFDRDRYPLLARAFRTECIIEPGDILVLPVGWYHCVWALTPNISIAHAYGEDSAWSRS</sequence>
<gene>
    <name evidence="2" type="ORF">LZC94_39690</name>
</gene>
<dbReference type="PANTHER" id="PTHR12461:SF105">
    <property type="entry name" value="HYPOXIA-INDUCIBLE FACTOR 1-ALPHA INHIBITOR"/>
    <property type="match status" value="1"/>
</dbReference>
<dbReference type="InterPro" id="IPR036527">
    <property type="entry name" value="SCP2_sterol-bd_dom_sf"/>
</dbReference>
<evidence type="ECO:0000313" key="2">
    <source>
        <dbReference type="EMBL" id="WXB13940.1"/>
    </source>
</evidence>
<dbReference type="Pfam" id="PF13621">
    <property type="entry name" value="Cupin_8"/>
    <property type="match status" value="1"/>
</dbReference>
<evidence type="ECO:0000259" key="1">
    <source>
        <dbReference type="PROSITE" id="PS51184"/>
    </source>
</evidence>
<feature type="domain" description="JmjC" evidence="1">
    <location>
        <begin position="219"/>
        <end position="360"/>
    </location>
</feature>
<dbReference type="PROSITE" id="PS51184">
    <property type="entry name" value="JMJC"/>
    <property type="match status" value="1"/>
</dbReference>
<dbReference type="RefSeq" id="WP_394823556.1">
    <property type="nucleotide sequence ID" value="NZ_CP089984.1"/>
</dbReference>
<dbReference type="Gene3D" id="3.30.1050.10">
    <property type="entry name" value="SCP2 sterol-binding domain"/>
    <property type="match status" value="1"/>
</dbReference>